<dbReference type="PANTHER" id="PTHR24321:SF15">
    <property type="entry name" value="OXIDOREDUCTASE UCPA"/>
    <property type="match status" value="1"/>
</dbReference>
<evidence type="ECO:0008006" key="5">
    <source>
        <dbReference type="Google" id="ProtNLM"/>
    </source>
</evidence>
<gene>
    <name evidence="3" type="ORF">AN936_10440</name>
</gene>
<sequence length="256" mass="26577">MMRFTGKSVLITGAARGIGLAAAQEFAREGASVTITDIDAEEAEHAAGAIRAEGLKAEARRQDVADETAWEALVAEVVAREGKLDILVNNAGMGFLKSVVDTDIAEWQRLMAVNLESVFLGVRVGIAAMKERGGVIVNVASIAANVAEPLFPAYNASKAGVAMLTKAVAVDCARNGWPVRINSLHPGYCETKLVADAVGALGEEAAGFAAATAAAIPLGRMATTREIARPLLFLASDDAAYMCGSELIVDGGYTAI</sequence>
<dbReference type="InterPro" id="IPR002347">
    <property type="entry name" value="SDR_fam"/>
</dbReference>
<reference evidence="3 4" key="1">
    <citation type="journal article" date="2015" name="Genome Announc.">
        <title>Complete Genome Sequence of Polypropylene Glycol- and Polyethylene Glycol-Degrading Sphingopyxis macrogoltabida Strain EY-1.</title>
        <authorList>
            <person name="Ohtsubo Y."/>
            <person name="Nagata Y."/>
            <person name="Numata M."/>
            <person name="Tsuchikane K."/>
            <person name="Hosoyama A."/>
            <person name="Yamazoe A."/>
            <person name="Tsuda M."/>
            <person name="Fujita N."/>
            <person name="Kawai F."/>
        </authorList>
    </citation>
    <scope>NUCLEOTIDE SEQUENCE [LARGE SCALE GENOMIC DNA]</scope>
    <source>
        <strain evidence="3 4">EY-1</strain>
    </source>
</reference>
<dbReference type="Pfam" id="PF13561">
    <property type="entry name" value="adh_short_C2"/>
    <property type="match status" value="1"/>
</dbReference>
<dbReference type="PANTHER" id="PTHR24321">
    <property type="entry name" value="DEHYDROGENASES, SHORT CHAIN"/>
    <property type="match status" value="1"/>
</dbReference>
<dbReference type="GO" id="GO:0016491">
    <property type="term" value="F:oxidoreductase activity"/>
    <property type="evidence" value="ECO:0007669"/>
    <property type="project" value="UniProtKB-KW"/>
</dbReference>
<proteinExistence type="inferred from homology"/>
<dbReference type="KEGG" id="smag:AN936_10440"/>
<organism evidence="3 4">
    <name type="scientific">Sphingopyxis macrogoltabida</name>
    <name type="common">Sphingomonas macrogoltabidus</name>
    <dbReference type="NCBI Taxonomy" id="33050"/>
    <lineage>
        <taxon>Bacteria</taxon>
        <taxon>Pseudomonadati</taxon>
        <taxon>Pseudomonadota</taxon>
        <taxon>Alphaproteobacteria</taxon>
        <taxon>Sphingomonadales</taxon>
        <taxon>Sphingomonadaceae</taxon>
        <taxon>Sphingopyxis</taxon>
    </lineage>
</organism>
<dbReference type="EMBL" id="CP012700">
    <property type="protein sequence ID" value="ALH80773.1"/>
    <property type="molecule type" value="Genomic_DNA"/>
</dbReference>
<accession>A0A0N9UM35</accession>
<dbReference type="PATRIC" id="fig|33050.5.peg.2156"/>
<dbReference type="Proteomes" id="UP000058074">
    <property type="component" value="Chromosome"/>
</dbReference>
<dbReference type="PROSITE" id="PS00061">
    <property type="entry name" value="ADH_SHORT"/>
    <property type="match status" value="1"/>
</dbReference>
<dbReference type="PRINTS" id="PR00081">
    <property type="entry name" value="GDHRDH"/>
</dbReference>
<dbReference type="FunFam" id="3.40.50.720:FF:000084">
    <property type="entry name" value="Short-chain dehydrogenase reductase"/>
    <property type="match status" value="1"/>
</dbReference>
<dbReference type="NCBIfam" id="NF005559">
    <property type="entry name" value="PRK07231.1"/>
    <property type="match status" value="1"/>
</dbReference>
<dbReference type="AlphaFoldDB" id="A0A0N9UM35"/>
<dbReference type="SUPFAM" id="SSF51735">
    <property type="entry name" value="NAD(P)-binding Rossmann-fold domains"/>
    <property type="match status" value="1"/>
</dbReference>
<name>A0A0N9UM35_SPHMC</name>
<dbReference type="RefSeq" id="WP_054588083.1">
    <property type="nucleotide sequence ID" value="NZ_CP012700.1"/>
</dbReference>
<evidence type="ECO:0000313" key="4">
    <source>
        <dbReference type="Proteomes" id="UP000058074"/>
    </source>
</evidence>
<keyword evidence="2" id="KW-0560">Oxidoreductase</keyword>
<protein>
    <recommendedName>
        <fullName evidence="5">3-beta hydroxysteroid dehydrogenase</fullName>
    </recommendedName>
</protein>
<evidence type="ECO:0000313" key="3">
    <source>
        <dbReference type="EMBL" id="ALH80773.1"/>
    </source>
</evidence>
<dbReference type="PRINTS" id="PR00080">
    <property type="entry name" value="SDRFAMILY"/>
</dbReference>
<dbReference type="OrthoDB" id="5457012at2"/>
<dbReference type="InterPro" id="IPR020904">
    <property type="entry name" value="Sc_DH/Rdtase_CS"/>
</dbReference>
<evidence type="ECO:0000256" key="2">
    <source>
        <dbReference type="ARBA" id="ARBA00023002"/>
    </source>
</evidence>
<comment type="similarity">
    <text evidence="1">Belongs to the short-chain dehydrogenases/reductases (SDR) family.</text>
</comment>
<dbReference type="InterPro" id="IPR036291">
    <property type="entry name" value="NAD(P)-bd_dom_sf"/>
</dbReference>
<dbReference type="Gene3D" id="3.40.50.720">
    <property type="entry name" value="NAD(P)-binding Rossmann-like Domain"/>
    <property type="match status" value="1"/>
</dbReference>
<evidence type="ECO:0000256" key="1">
    <source>
        <dbReference type="ARBA" id="ARBA00006484"/>
    </source>
</evidence>